<keyword evidence="3 7" id="KW-0812">Transmembrane</keyword>
<evidence type="ECO:0000256" key="4">
    <source>
        <dbReference type="ARBA" id="ARBA00022976"/>
    </source>
</evidence>
<organism evidence="8 9">
    <name type="scientific">Tetrabaena socialis</name>
    <dbReference type="NCBI Taxonomy" id="47790"/>
    <lineage>
        <taxon>Eukaryota</taxon>
        <taxon>Viridiplantae</taxon>
        <taxon>Chlorophyta</taxon>
        <taxon>core chlorophytes</taxon>
        <taxon>Chlorophyceae</taxon>
        <taxon>CS clade</taxon>
        <taxon>Chlamydomonadales</taxon>
        <taxon>Tetrabaenaceae</taxon>
        <taxon>Tetrabaena</taxon>
    </lineage>
</organism>
<feature type="transmembrane region" description="Helical" evidence="7">
    <location>
        <begin position="186"/>
        <end position="205"/>
    </location>
</feature>
<dbReference type="GO" id="GO:0016485">
    <property type="term" value="P:protein processing"/>
    <property type="evidence" value="ECO:0007669"/>
    <property type="project" value="InterPro"/>
</dbReference>
<evidence type="ECO:0000256" key="5">
    <source>
        <dbReference type="ARBA" id="ARBA00022989"/>
    </source>
</evidence>
<feature type="transmembrane region" description="Helical" evidence="7">
    <location>
        <begin position="153"/>
        <end position="174"/>
    </location>
</feature>
<gene>
    <name evidence="8" type="ORF">TSOC_003251</name>
</gene>
<evidence type="ECO:0000313" key="8">
    <source>
        <dbReference type="EMBL" id="PNH10066.1"/>
    </source>
</evidence>
<evidence type="ECO:0000256" key="7">
    <source>
        <dbReference type="SAM" id="Phobius"/>
    </source>
</evidence>
<comment type="caution">
    <text evidence="8">The sequence shown here is derived from an EMBL/GenBank/DDBJ whole genome shotgun (WGS) entry which is preliminary data.</text>
</comment>
<dbReference type="EMBL" id="PGGS01000068">
    <property type="protein sequence ID" value="PNH10066.1"/>
    <property type="molecule type" value="Genomic_DNA"/>
</dbReference>
<keyword evidence="5 7" id="KW-1133">Transmembrane helix</keyword>
<dbReference type="GO" id="GO:0007219">
    <property type="term" value="P:Notch signaling pathway"/>
    <property type="evidence" value="ECO:0007669"/>
    <property type="project" value="UniProtKB-KW"/>
</dbReference>
<protein>
    <submittedName>
        <fullName evidence="8">Gamma-secretase subunit APH1-like</fullName>
    </submittedName>
</protein>
<dbReference type="InterPro" id="IPR009294">
    <property type="entry name" value="Aph-1"/>
</dbReference>
<feature type="transmembrane region" description="Helical" evidence="7">
    <location>
        <begin position="32"/>
        <end position="52"/>
    </location>
</feature>
<evidence type="ECO:0000256" key="2">
    <source>
        <dbReference type="ARBA" id="ARBA00005577"/>
    </source>
</evidence>
<keyword evidence="6 7" id="KW-0472">Membrane</keyword>
<accession>A0A2J8AC32</accession>
<feature type="transmembrane region" description="Helical" evidence="7">
    <location>
        <begin position="211"/>
        <end position="233"/>
    </location>
</feature>
<dbReference type="Proteomes" id="UP000236333">
    <property type="component" value="Unassembled WGS sequence"/>
</dbReference>
<evidence type="ECO:0000256" key="3">
    <source>
        <dbReference type="ARBA" id="ARBA00022692"/>
    </source>
</evidence>
<keyword evidence="9" id="KW-1185">Reference proteome</keyword>
<comment type="similarity">
    <text evidence="2">Belongs to the APH-1 family.</text>
</comment>
<evidence type="ECO:0000313" key="9">
    <source>
        <dbReference type="Proteomes" id="UP000236333"/>
    </source>
</evidence>
<keyword evidence="4" id="KW-0914">Notch signaling pathway</keyword>
<dbReference type="Pfam" id="PF06105">
    <property type="entry name" value="Aph-1"/>
    <property type="match status" value="1"/>
</dbReference>
<dbReference type="PANTHER" id="PTHR12889">
    <property type="entry name" value="GAMMA-SECRETASE SUBUNIT APH-1"/>
    <property type="match status" value="1"/>
</dbReference>
<name>A0A2J8AC32_9CHLO</name>
<feature type="transmembrane region" description="Helical" evidence="7">
    <location>
        <begin position="64"/>
        <end position="83"/>
    </location>
</feature>
<evidence type="ECO:0000256" key="1">
    <source>
        <dbReference type="ARBA" id="ARBA00004141"/>
    </source>
</evidence>
<feature type="transmembrane region" description="Helical" evidence="7">
    <location>
        <begin position="111"/>
        <end position="133"/>
    </location>
</feature>
<evidence type="ECO:0000256" key="6">
    <source>
        <dbReference type="ARBA" id="ARBA00023136"/>
    </source>
</evidence>
<proteinExistence type="inferred from homology"/>
<dbReference type="AlphaFoldDB" id="A0A2J8AC32"/>
<reference evidence="8 9" key="1">
    <citation type="journal article" date="2017" name="Mol. Biol. Evol.">
        <title>The 4-celled Tetrabaena socialis nuclear genome reveals the essential components for genetic control of cell number at the origin of multicellularity in the volvocine lineage.</title>
        <authorList>
            <person name="Featherston J."/>
            <person name="Arakaki Y."/>
            <person name="Hanschen E.R."/>
            <person name="Ferris P.J."/>
            <person name="Michod R.E."/>
            <person name="Olson B.J.S.C."/>
            <person name="Nozaki H."/>
            <person name="Durand P.M."/>
        </authorList>
    </citation>
    <scope>NUCLEOTIDE SEQUENCE [LARGE SCALE GENOMIC DNA]</scope>
    <source>
        <strain evidence="8 9">NIES-571</strain>
    </source>
</reference>
<dbReference type="GO" id="GO:0016020">
    <property type="term" value="C:membrane"/>
    <property type="evidence" value="ECO:0007669"/>
    <property type="project" value="UniProtKB-SubCell"/>
</dbReference>
<dbReference type="OrthoDB" id="6507463at2759"/>
<feature type="transmembrane region" description="Helical" evidence="7">
    <location>
        <begin position="6"/>
        <end position="25"/>
    </location>
</feature>
<sequence>MPIDFFGLIFLGLGPGIAFFIVVIARKSFLVLLSLFSAFLWLIVLLFTSAIFRGFLPVAEQTGSYAGVLAASVVIQECVRYGVWRAHRKTVETLETMARASGHRFTLLDRLYMALAWGYGHGATHCVFFFLSLLPLTASKGTYYIDACPQMSIFMVAALYSLAFGTILACLMVIAFDGYMSRSPALVLGVAAVHMGASMLTLLNFQANGCIAAMPALLGLGLLLVAYTVGLCWRKGGR</sequence>
<comment type="subcellular location">
    <subcellularLocation>
        <location evidence="1">Membrane</location>
        <topology evidence="1">Multi-pass membrane protein</topology>
    </subcellularLocation>
</comment>